<dbReference type="InterPro" id="IPR033897">
    <property type="entry name" value="SRF-like_MADS-box"/>
</dbReference>
<dbReference type="GO" id="GO:0046983">
    <property type="term" value="F:protein dimerization activity"/>
    <property type="evidence" value="ECO:0007669"/>
    <property type="project" value="InterPro"/>
</dbReference>
<dbReference type="Pfam" id="PF00319">
    <property type="entry name" value="SRF-TF"/>
    <property type="match status" value="1"/>
</dbReference>
<keyword evidence="8" id="KW-1185">Reference proteome</keyword>
<keyword evidence="2" id="KW-0805">Transcription regulation</keyword>
<keyword evidence="4" id="KW-0804">Transcription</keyword>
<dbReference type="EMBL" id="JAUUTY010000001">
    <property type="protein sequence ID" value="KAK1692502.1"/>
    <property type="molecule type" value="Genomic_DNA"/>
</dbReference>
<evidence type="ECO:0000256" key="3">
    <source>
        <dbReference type="ARBA" id="ARBA00023125"/>
    </source>
</evidence>
<dbReference type="PROSITE" id="PS50066">
    <property type="entry name" value="MADS_BOX_2"/>
    <property type="match status" value="1"/>
</dbReference>
<accession>A0AAD8TUT0</accession>
<dbReference type="SMART" id="SM00432">
    <property type="entry name" value="MADS"/>
    <property type="match status" value="1"/>
</dbReference>
<name>A0AAD8TUT0_LOLMU</name>
<dbReference type="GO" id="GO:0000981">
    <property type="term" value="F:DNA-binding transcription factor activity, RNA polymerase II-specific"/>
    <property type="evidence" value="ECO:0007669"/>
    <property type="project" value="InterPro"/>
</dbReference>
<dbReference type="SUPFAM" id="SSF55455">
    <property type="entry name" value="SRF-like"/>
    <property type="match status" value="1"/>
</dbReference>
<dbReference type="Gene3D" id="3.40.1810.10">
    <property type="entry name" value="Transcription factor, MADS-box"/>
    <property type="match status" value="1"/>
</dbReference>
<dbReference type="InterPro" id="IPR002100">
    <property type="entry name" value="TF_MADSbox"/>
</dbReference>
<gene>
    <name evidence="7" type="ORF">QYE76_009199</name>
</gene>
<dbReference type="CDD" id="cd00266">
    <property type="entry name" value="MADS_SRF_like"/>
    <property type="match status" value="1"/>
</dbReference>
<evidence type="ECO:0000313" key="7">
    <source>
        <dbReference type="EMBL" id="KAK1692502.1"/>
    </source>
</evidence>
<keyword evidence="5" id="KW-0539">Nucleus</keyword>
<feature type="domain" description="MADS-box" evidence="6">
    <location>
        <begin position="6"/>
        <end position="53"/>
    </location>
</feature>
<organism evidence="7 8">
    <name type="scientific">Lolium multiflorum</name>
    <name type="common">Italian ryegrass</name>
    <name type="synonym">Lolium perenne subsp. multiflorum</name>
    <dbReference type="NCBI Taxonomy" id="4521"/>
    <lineage>
        <taxon>Eukaryota</taxon>
        <taxon>Viridiplantae</taxon>
        <taxon>Streptophyta</taxon>
        <taxon>Embryophyta</taxon>
        <taxon>Tracheophyta</taxon>
        <taxon>Spermatophyta</taxon>
        <taxon>Magnoliopsida</taxon>
        <taxon>Liliopsida</taxon>
        <taxon>Poales</taxon>
        <taxon>Poaceae</taxon>
        <taxon>BOP clade</taxon>
        <taxon>Pooideae</taxon>
        <taxon>Poodae</taxon>
        <taxon>Poeae</taxon>
        <taxon>Poeae Chloroplast Group 2 (Poeae type)</taxon>
        <taxon>Loliodinae</taxon>
        <taxon>Loliinae</taxon>
        <taxon>Lolium</taxon>
    </lineage>
</organism>
<reference evidence="7" key="1">
    <citation type="submission" date="2023-07" db="EMBL/GenBank/DDBJ databases">
        <title>A chromosome-level genome assembly of Lolium multiflorum.</title>
        <authorList>
            <person name="Chen Y."/>
            <person name="Copetti D."/>
            <person name="Kolliker R."/>
            <person name="Studer B."/>
        </authorList>
    </citation>
    <scope>NUCLEOTIDE SEQUENCE</scope>
    <source>
        <strain evidence="7">02402/16</strain>
        <tissue evidence="7">Leaf</tissue>
    </source>
</reference>
<proteinExistence type="predicted"/>
<dbReference type="GO" id="GO:0005634">
    <property type="term" value="C:nucleus"/>
    <property type="evidence" value="ECO:0007669"/>
    <property type="project" value="UniProtKB-SubCell"/>
</dbReference>
<evidence type="ECO:0000256" key="2">
    <source>
        <dbReference type="ARBA" id="ARBA00023015"/>
    </source>
</evidence>
<protein>
    <recommendedName>
        <fullName evidence="6">MADS-box domain-containing protein</fullName>
    </recommendedName>
</protein>
<dbReference type="Proteomes" id="UP001231189">
    <property type="component" value="Unassembled WGS sequence"/>
</dbReference>
<dbReference type="InterPro" id="IPR036879">
    <property type="entry name" value="TF_MADSbox_sf"/>
</dbReference>
<evidence type="ECO:0000256" key="4">
    <source>
        <dbReference type="ARBA" id="ARBA00023163"/>
    </source>
</evidence>
<evidence type="ECO:0000256" key="1">
    <source>
        <dbReference type="ARBA" id="ARBA00004123"/>
    </source>
</evidence>
<comment type="subcellular location">
    <subcellularLocation>
        <location evidence="1">Nucleus</location>
    </subcellularLocation>
</comment>
<dbReference type="GO" id="GO:0045944">
    <property type="term" value="P:positive regulation of transcription by RNA polymerase II"/>
    <property type="evidence" value="ECO:0007669"/>
    <property type="project" value="InterPro"/>
</dbReference>
<evidence type="ECO:0000259" key="6">
    <source>
        <dbReference type="PROSITE" id="PS50066"/>
    </source>
</evidence>
<evidence type="ECO:0000313" key="8">
    <source>
        <dbReference type="Proteomes" id="UP001231189"/>
    </source>
</evidence>
<keyword evidence="3" id="KW-0238">DNA-binding</keyword>
<sequence length="274" mass="30785">MPSRGREKGRMKIQRMVDDKKRHTALKRRLPVLTKKASELAGLCDVPVCLIVYPPNEAKPVVWPSRRAAADVVRQYRALPHLDRSRNKLDSLDFAKEINDKLRAKLYKVQLQRREAEIKIVIADFVAGRRDMFDDLPIDFFVSVGMKVQEKLQAINVRLQEIRSALVLPEHVQTSEPLAVMQPLAPLPMVATLVPRHNVTMTPLMLEPPPAQHDGCTLMTLDGEPRHGSYLFEVLDALNNPGDGSALPSTDEMHAIFQQAGIFSPPLPNPSFDP</sequence>
<dbReference type="AlphaFoldDB" id="A0AAD8TUT0"/>
<comment type="caution">
    <text evidence="7">The sequence shown here is derived from an EMBL/GenBank/DDBJ whole genome shotgun (WGS) entry which is preliminary data.</text>
</comment>
<evidence type="ECO:0000256" key="5">
    <source>
        <dbReference type="ARBA" id="ARBA00023242"/>
    </source>
</evidence>
<dbReference type="GO" id="GO:0000987">
    <property type="term" value="F:cis-regulatory region sequence-specific DNA binding"/>
    <property type="evidence" value="ECO:0007669"/>
    <property type="project" value="InterPro"/>
</dbReference>